<keyword evidence="1" id="KW-0472">Membrane</keyword>
<feature type="transmembrane region" description="Helical" evidence="1">
    <location>
        <begin position="118"/>
        <end position="136"/>
    </location>
</feature>
<keyword evidence="3" id="KW-1185">Reference proteome</keyword>
<keyword evidence="1" id="KW-1133">Transmembrane helix</keyword>
<feature type="transmembrane region" description="Helical" evidence="1">
    <location>
        <begin position="95"/>
        <end position="112"/>
    </location>
</feature>
<feature type="transmembrane region" description="Helical" evidence="1">
    <location>
        <begin position="57"/>
        <end position="75"/>
    </location>
</feature>
<sequence>MILLERDMNPAEQLQVIMDAPTLTRSASMRERILGVASVTALYTGLAVALAHGVPTLLGVLILIASLFLLLRWNWFHSHVTCRRPHTKVENAARFLMAPMLGASAAGLLGGGPEPLGFSLAAAALPAASLMVYLALRWRR</sequence>
<reference evidence="2 3" key="1">
    <citation type="submission" date="2023-08" db="EMBL/GenBank/DDBJ databases">
        <authorList>
            <person name="Sharma P."/>
            <person name="Verma V."/>
            <person name="Mohan M.K."/>
            <person name="Dubey A.K."/>
        </authorList>
    </citation>
    <scope>NUCLEOTIDE SEQUENCE [LARGE SCALE GENOMIC DNA]</scope>
    <source>
        <strain evidence="2 3">ADP4</strain>
    </source>
</reference>
<dbReference type="RefSeq" id="WP_331789025.1">
    <property type="nucleotide sequence ID" value="NZ_JAVFKM010000020.1"/>
</dbReference>
<dbReference type="EMBL" id="JAVFKM010000020">
    <property type="protein sequence ID" value="MEF3117659.1"/>
    <property type="molecule type" value="Genomic_DNA"/>
</dbReference>
<comment type="caution">
    <text evidence="2">The sequence shown here is derived from an EMBL/GenBank/DDBJ whole genome shotgun (WGS) entry which is preliminary data.</text>
</comment>
<keyword evidence="1" id="KW-0812">Transmembrane</keyword>
<evidence type="ECO:0000256" key="1">
    <source>
        <dbReference type="SAM" id="Phobius"/>
    </source>
</evidence>
<accession>A0ABU7X1M3</accession>
<protein>
    <submittedName>
        <fullName evidence="2">Uncharacterized protein</fullName>
    </submittedName>
</protein>
<gene>
    <name evidence="2" type="ORF">RB636_31265</name>
</gene>
<organism evidence="2 3">
    <name type="scientific">Streptomyces chrestomyceticus</name>
    <dbReference type="NCBI Taxonomy" id="68185"/>
    <lineage>
        <taxon>Bacteria</taxon>
        <taxon>Bacillati</taxon>
        <taxon>Actinomycetota</taxon>
        <taxon>Actinomycetes</taxon>
        <taxon>Kitasatosporales</taxon>
        <taxon>Streptomycetaceae</taxon>
        <taxon>Streptomyces</taxon>
    </lineage>
</organism>
<evidence type="ECO:0000313" key="2">
    <source>
        <dbReference type="EMBL" id="MEF3117659.1"/>
    </source>
</evidence>
<dbReference type="Proteomes" id="UP001348265">
    <property type="component" value="Unassembled WGS sequence"/>
</dbReference>
<proteinExistence type="predicted"/>
<feature type="transmembrane region" description="Helical" evidence="1">
    <location>
        <begin position="33"/>
        <end position="51"/>
    </location>
</feature>
<evidence type="ECO:0000313" key="3">
    <source>
        <dbReference type="Proteomes" id="UP001348265"/>
    </source>
</evidence>
<name>A0ABU7X1M3_9ACTN</name>